<dbReference type="PaxDb" id="4097-A0A1S4BTW5"/>
<name>A0A1S4BTW5_TOBAC</name>
<organism evidence="1">
    <name type="scientific">Nicotiana tabacum</name>
    <name type="common">Common tobacco</name>
    <dbReference type="NCBI Taxonomy" id="4097"/>
    <lineage>
        <taxon>Eukaryota</taxon>
        <taxon>Viridiplantae</taxon>
        <taxon>Streptophyta</taxon>
        <taxon>Embryophyta</taxon>
        <taxon>Tracheophyta</taxon>
        <taxon>Spermatophyta</taxon>
        <taxon>Magnoliopsida</taxon>
        <taxon>eudicotyledons</taxon>
        <taxon>Gunneridae</taxon>
        <taxon>Pentapetalae</taxon>
        <taxon>asterids</taxon>
        <taxon>lamiids</taxon>
        <taxon>Solanales</taxon>
        <taxon>Solanaceae</taxon>
        <taxon>Nicotianoideae</taxon>
        <taxon>Nicotianeae</taxon>
        <taxon>Nicotiana</taxon>
    </lineage>
</organism>
<dbReference type="AlphaFoldDB" id="A0A1S4BTW5"/>
<evidence type="ECO:0000313" key="1">
    <source>
        <dbReference type="RefSeq" id="XP_016492321.1"/>
    </source>
</evidence>
<protein>
    <recommendedName>
        <fullName evidence="2">DUF4283 domain-containing protein</fullName>
    </recommendedName>
</protein>
<dbReference type="OrthoDB" id="1302764at2759"/>
<gene>
    <name evidence="1" type="primary">LOC107811844</name>
</gene>
<reference evidence="1" key="1">
    <citation type="submission" date="2025-08" db="UniProtKB">
        <authorList>
            <consortium name="RefSeq"/>
        </authorList>
    </citation>
    <scope>IDENTIFICATION</scope>
</reference>
<evidence type="ECO:0008006" key="2">
    <source>
        <dbReference type="Google" id="ProtNLM"/>
    </source>
</evidence>
<sequence length="287" mass="32745">MQDRAAVVDPIPPRQAQFFQGQPTCGIKAYCNIGYLRDRHILIRFSLWQDYVDFSSKGVYYVKDKHGDEYQLRTLIYDAKFKVGEETPKVMAWISFPNLQPTYFVRECLFSLASTVGKPPHLDLATVKKTRPSCARVKVLVDLLADLPKKVRMDIVNEVNGDVRTEWVTINYDYLPKYCKECKLQGHGMLECLRINPDLRESKNVQQQENAENVKQGTKKPAKHDAPLMILTSGKVVGNAGPRWKEVRDNRGLNKGKQSEVLEIENGEINEGYQLVAVEETPVQKTT</sequence>
<dbReference type="InterPro" id="IPR040256">
    <property type="entry name" value="At4g02000-like"/>
</dbReference>
<dbReference type="RefSeq" id="XP_016492321.1">
    <property type="nucleotide sequence ID" value="XM_016636835.1"/>
</dbReference>
<dbReference type="PANTHER" id="PTHR31286">
    <property type="entry name" value="GLYCINE-RICH CELL WALL STRUCTURAL PROTEIN 1.8-LIKE"/>
    <property type="match status" value="1"/>
</dbReference>
<proteinExistence type="predicted"/>
<feature type="non-terminal residue" evidence="1">
    <location>
        <position position="287"/>
    </location>
</feature>
<dbReference type="PANTHER" id="PTHR31286:SF79">
    <property type="entry name" value="N-6 ADENINE-SPECIFIC DNA METHYLASE"/>
    <property type="match status" value="1"/>
</dbReference>
<accession>A0A1S4BTW5</accession>
<dbReference type="KEGG" id="nta:107811844"/>